<dbReference type="EMBL" id="MW323154">
    <property type="protein sequence ID" value="UOY17098.1"/>
    <property type="molecule type" value="mRNA"/>
</dbReference>
<sequence>MKRFIVASLFIVIVLSGYALAMPDPVAESRRAPPLPY</sequence>
<organism evidence="1">
    <name type="scientific">Dasymutilla klugii</name>
    <name type="common">Klug's velvet ant</name>
    <dbReference type="NCBI Taxonomy" id="1175364"/>
    <lineage>
        <taxon>Eukaryota</taxon>
        <taxon>Metazoa</taxon>
        <taxon>Ecdysozoa</taxon>
        <taxon>Arthropoda</taxon>
        <taxon>Hexapoda</taxon>
        <taxon>Insecta</taxon>
        <taxon>Pterygota</taxon>
        <taxon>Neoptera</taxon>
        <taxon>Endopterygota</taxon>
        <taxon>Hymenoptera</taxon>
        <taxon>Apocrita</taxon>
        <taxon>Aculeata</taxon>
        <taxon>Pompiloidea</taxon>
        <taxon>Mutillidae</taxon>
        <taxon>Sphaeropthalminae</taxon>
        <taxon>Dasymutilla</taxon>
    </lineage>
</organism>
<dbReference type="AlphaFoldDB" id="A0A8T9VJK8"/>
<evidence type="ECO:0000313" key="1">
    <source>
        <dbReference type="EMBL" id="UOY17098.1"/>
    </source>
</evidence>
<proteinExistence type="evidence at transcript level"/>
<reference evidence="1" key="1">
    <citation type="submission" date="2020-12" db="EMBL/GenBank/DDBJ databases">
        <authorList>
            <person name="Robinson S.D."/>
        </authorList>
    </citation>
    <scope>NUCLEOTIDE SEQUENCE</scope>
    <source>
        <tissue evidence="1">Venom apparatus</tissue>
    </source>
</reference>
<name>A0A8T9VJK8_DASKL</name>
<protein>
    <submittedName>
        <fullName evidence="1">Venom peptide</fullName>
    </submittedName>
</protein>
<accession>A0A8T9VJK8</accession>